<feature type="transmembrane region" description="Helical" evidence="7">
    <location>
        <begin position="271"/>
        <end position="290"/>
    </location>
</feature>
<dbReference type="PROSITE" id="PS00463">
    <property type="entry name" value="ZN2_CY6_FUNGAL_1"/>
    <property type="match status" value="1"/>
</dbReference>
<reference evidence="9" key="1">
    <citation type="submission" date="2021-01" db="EMBL/GenBank/DDBJ databases">
        <authorList>
            <consortium name="Aspergillus chevalieri M1 genome sequencing consortium"/>
            <person name="Kazuki M."/>
            <person name="Futagami T."/>
        </authorList>
    </citation>
    <scope>NUCLEOTIDE SEQUENCE</scope>
    <source>
        <strain evidence="9">M1</strain>
    </source>
</reference>
<dbReference type="GeneID" id="66985867"/>
<dbReference type="PROSITE" id="PS50048">
    <property type="entry name" value="ZN2_CY6_FUNGAL_2"/>
    <property type="match status" value="1"/>
</dbReference>
<evidence type="ECO:0000259" key="8">
    <source>
        <dbReference type="PROSITE" id="PS50048"/>
    </source>
</evidence>
<evidence type="ECO:0000256" key="7">
    <source>
        <dbReference type="SAM" id="Phobius"/>
    </source>
</evidence>
<dbReference type="PANTHER" id="PTHR47540">
    <property type="entry name" value="THIAMINE REPRESSIBLE GENES REGULATORY PROTEIN THI5"/>
    <property type="match status" value="1"/>
</dbReference>
<reference evidence="9" key="2">
    <citation type="submission" date="2021-02" db="EMBL/GenBank/DDBJ databases">
        <title>Aspergillus chevalieri M1 genome sequence.</title>
        <authorList>
            <person name="Kadooka C."/>
            <person name="Mori K."/>
            <person name="Futagami T."/>
        </authorList>
    </citation>
    <scope>NUCLEOTIDE SEQUENCE</scope>
    <source>
        <strain evidence="9">M1</strain>
    </source>
</reference>
<keyword evidence="7" id="KW-0812">Transmembrane</keyword>
<evidence type="ECO:0000313" key="9">
    <source>
        <dbReference type="EMBL" id="BCR91509.1"/>
    </source>
</evidence>
<evidence type="ECO:0000256" key="5">
    <source>
        <dbReference type="ARBA" id="ARBA00023242"/>
    </source>
</evidence>
<comment type="subcellular location">
    <subcellularLocation>
        <location evidence="1">Nucleus</location>
    </subcellularLocation>
</comment>
<dbReference type="AlphaFoldDB" id="A0A7R7VWN1"/>
<keyword evidence="7" id="KW-0472">Membrane</keyword>
<evidence type="ECO:0000256" key="3">
    <source>
        <dbReference type="ARBA" id="ARBA00023125"/>
    </source>
</evidence>
<dbReference type="CDD" id="cd00067">
    <property type="entry name" value="GAL4"/>
    <property type="match status" value="1"/>
</dbReference>
<dbReference type="GO" id="GO:0000981">
    <property type="term" value="F:DNA-binding transcription factor activity, RNA polymerase II-specific"/>
    <property type="evidence" value="ECO:0007669"/>
    <property type="project" value="InterPro"/>
</dbReference>
<evidence type="ECO:0000256" key="2">
    <source>
        <dbReference type="ARBA" id="ARBA00023015"/>
    </source>
</evidence>
<dbReference type="InterPro" id="IPR036864">
    <property type="entry name" value="Zn2-C6_fun-type_DNA-bd_sf"/>
</dbReference>
<name>A0A7R7VWN1_ASPCH</name>
<organism evidence="9 10">
    <name type="scientific">Aspergillus chevalieri</name>
    <name type="common">Eurotium chevalieri</name>
    <dbReference type="NCBI Taxonomy" id="182096"/>
    <lineage>
        <taxon>Eukaryota</taxon>
        <taxon>Fungi</taxon>
        <taxon>Dikarya</taxon>
        <taxon>Ascomycota</taxon>
        <taxon>Pezizomycotina</taxon>
        <taxon>Eurotiomycetes</taxon>
        <taxon>Eurotiomycetidae</taxon>
        <taxon>Eurotiales</taxon>
        <taxon>Aspergillaceae</taxon>
        <taxon>Aspergillus</taxon>
        <taxon>Aspergillus subgen. Aspergillus</taxon>
    </lineage>
</organism>
<dbReference type="GO" id="GO:0008270">
    <property type="term" value="F:zinc ion binding"/>
    <property type="evidence" value="ECO:0007669"/>
    <property type="project" value="InterPro"/>
</dbReference>
<sequence length="298" mass="32961">MVASNPRSSNACETCRRRKVKCSGEQPCDACVKHGWECAFGRTGRRRYSEAHVQRLLERIQSYEERYGTDCNGCSASPPVAPVDNPHRPPPQPGPVTLGYNAASDQPQESIPYEDSVTGISPATDLTSGPAFESQVRFLLDLSKPCPSPASVIYSSQRIPCGSRAQWASVRTLLNHTDEPPIPSLEASQQLLDQFLFYLGVSKHFFDSRSFSDSMVLLFQTPESREQQKRTSWFTEYLLVMAMAKLMDVEPSSCQPPGSDLFAEARPISNGAIASMMLIFIKLLANWAGIAPRHRAGM</sequence>
<keyword evidence="2" id="KW-0805">Transcription regulation</keyword>
<dbReference type="SUPFAM" id="SSF57701">
    <property type="entry name" value="Zn2/Cys6 DNA-binding domain"/>
    <property type="match status" value="1"/>
</dbReference>
<evidence type="ECO:0000256" key="1">
    <source>
        <dbReference type="ARBA" id="ARBA00004123"/>
    </source>
</evidence>
<keyword evidence="3" id="KW-0238">DNA-binding</keyword>
<dbReference type="RefSeq" id="XP_043140031.1">
    <property type="nucleotide sequence ID" value="XM_043282676.1"/>
</dbReference>
<evidence type="ECO:0000256" key="6">
    <source>
        <dbReference type="SAM" id="MobiDB-lite"/>
    </source>
</evidence>
<gene>
    <name evidence="9" type="ORF">ACHE_70352A</name>
</gene>
<dbReference type="Pfam" id="PF00172">
    <property type="entry name" value="Zn_clus"/>
    <property type="match status" value="1"/>
</dbReference>
<dbReference type="EMBL" id="AP024422">
    <property type="protein sequence ID" value="BCR91509.1"/>
    <property type="molecule type" value="Genomic_DNA"/>
</dbReference>
<evidence type="ECO:0000256" key="4">
    <source>
        <dbReference type="ARBA" id="ARBA00023163"/>
    </source>
</evidence>
<dbReference type="PANTHER" id="PTHR47540:SF6">
    <property type="entry name" value="ZN(II)2CYS6 TRANSCRIPTION FACTOR (EUROFUNG)"/>
    <property type="match status" value="1"/>
</dbReference>
<accession>A0A7R7VWN1</accession>
<keyword evidence="5" id="KW-0539">Nucleus</keyword>
<dbReference type="Proteomes" id="UP000637239">
    <property type="component" value="Chromosome 7"/>
</dbReference>
<proteinExistence type="predicted"/>
<dbReference type="GO" id="GO:0045944">
    <property type="term" value="P:positive regulation of transcription by RNA polymerase II"/>
    <property type="evidence" value="ECO:0007669"/>
    <property type="project" value="TreeGrafter"/>
</dbReference>
<feature type="domain" description="Zn(2)-C6 fungal-type" evidence="8">
    <location>
        <begin position="11"/>
        <end position="40"/>
    </location>
</feature>
<dbReference type="GO" id="GO:0043565">
    <property type="term" value="F:sequence-specific DNA binding"/>
    <property type="evidence" value="ECO:0007669"/>
    <property type="project" value="TreeGrafter"/>
</dbReference>
<dbReference type="SMART" id="SM00066">
    <property type="entry name" value="GAL4"/>
    <property type="match status" value="1"/>
</dbReference>
<feature type="region of interest" description="Disordered" evidence="6">
    <location>
        <begin position="78"/>
        <end position="117"/>
    </location>
</feature>
<dbReference type="Gene3D" id="4.10.240.10">
    <property type="entry name" value="Zn(2)-C6 fungal-type DNA-binding domain"/>
    <property type="match status" value="1"/>
</dbReference>
<protein>
    <recommendedName>
        <fullName evidence="8">Zn(2)-C6 fungal-type domain-containing protein</fullName>
    </recommendedName>
</protein>
<dbReference type="InterPro" id="IPR051711">
    <property type="entry name" value="Stress_Response_Reg"/>
</dbReference>
<keyword evidence="4" id="KW-0804">Transcription</keyword>
<keyword evidence="7" id="KW-1133">Transmembrane helix</keyword>
<dbReference type="KEGG" id="ache:ACHE_70352A"/>
<evidence type="ECO:0000313" key="10">
    <source>
        <dbReference type="Proteomes" id="UP000637239"/>
    </source>
</evidence>
<dbReference type="GO" id="GO:0005634">
    <property type="term" value="C:nucleus"/>
    <property type="evidence" value="ECO:0007669"/>
    <property type="project" value="UniProtKB-SubCell"/>
</dbReference>
<keyword evidence="10" id="KW-1185">Reference proteome</keyword>
<dbReference type="InterPro" id="IPR001138">
    <property type="entry name" value="Zn2Cys6_DnaBD"/>
</dbReference>